<feature type="non-terminal residue" evidence="3">
    <location>
        <position position="251"/>
    </location>
</feature>
<evidence type="ECO:0000259" key="2">
    <source>
        <dbReference type="Pfam" id="PF03721"/>
    </source>
</evidence>
<dbReference type="InterPro" id="IPR036291">
    <property type="entry name" value="NAD(P)-bd_dom_sf"/>
</dbReference>
<dbReference type="Pfam" id="PF03721">
    <property type="entry name" value="UDPG_MGDP_dh_N"/>
    <property type="match status" value="1"/>
</dbReference>
<dbReference type="GO" id="GO:0016628">
    <property type="term" value="F:oxidoreductase activity, acting on the CH-CH group of donors, NAD or NADP as acceptor"/>
    <property type="evidence" value="ECO:0007669"/>
    <property type="project" value="InterPro"/>
</dbReference>
<comment type="similarity">
    <text evidence="1">Belongs to the UDP-glucose/GDP-mannose dehydrogenase family.</text>
</comment>
<evidence type="ECO:0000313" key="3">
    <source>
        <dbReference type="EMBL" id="GAH41456.1"/>
    </source>
</evidence>
<dbReference type="PIRSF" id="PIRSF500136">
    <property type="entry name" value="UDP_ManNAc_DH"/>
    <property type="match status" value="1"/>
</dbReference>
<dbReference type="GO" id="GO:0000271">
    <property type="term" value="P:polysaccharide biosynthetic process"/>
    <property type="evidence" value="ECO:0007669"/>
    <property type="project" value="InterPro"/>
</dbReference>
<dbReference type="InterPro" id="IPR028359">
    <property type="entry name" value="UDP_ManNAc/GlcNAc_DH"/>
</dbReference>
<sequence>MAKIVSVIGGAGHVGLPFCLVLANHGYQVYGIDINESAIKLIMDGTLPFIEEEGDKYLKNALEKRRLIMTSDTSKIKESDIAIIVLGTPVDDNMNPSISTLIQMVNDNSHFFKKGHLIILRSTVFPGATKLIKQLIEKNTGYLVGQDIFLVYAPERVLQGKAIKELQTLPQLIGAFDDKSFEVAEKFFLTFLHDRCFKLSPVEAEFGKLLTNVSRYVEFALANEFYLIAQSFGANIHKTIDACNYNYPRLN</sequence>
<dbReference type="InterPro" id="IPR001732">
    <property type="entry name" value="UDP-Glc/GDP-Man_DH_N"/>
</dbReference>
<dbReference type="GO" id="GO:0016616">
    <property type="term" value="F:oxidoreductase activity, acting on the CH-OH group of donors, NAD or NADP as acceptor"/>
    <property type="evidence" value="ECO:0007669"/>
    <property type="project" value="InterPro"/>
</dbReference>
<dbReference type="NCBIfam" id="TIGR03026">
    <property type="entry name" value="NDP-sugDHase"/>
    <property type="match status" value="1"/>
</dbReference>
<accession>X1F787</accession>
<dbReference type="SUPFAM" id="SSF48179">
    <property type="entry name" value="6-phosphogluconate dehydrogenase C-terminal domain-like"/>
    <property type="match status" value="1"/>
</dbReference>
<dbReference type="GO" id="GO:0051287">
    <property type="term" value="F:NAD binding"/>
    <property type="evidence" value="ECO:0007669"/>
    <property type="project" value="InterPro"/>
</dbReference>
<protein>
    <recommendedName>
        <fullName evidence="2">UDP-glucose/GDP-mannose dehydrogenase N-terminal domain-containing protein</fullName>
    </recommendedName>
</protein>
<dbReference type="AlphaFoldDB" id="X1F787"/>
<gene>
    <name evidence="3" type="ORF">S03H2_16536</name>
</gene>
<evidence type="ECO:0000256" key="1">
    <source>
        <dbReference type="ARBA" id="ARBA00006601"/>
    </source>
</evidence>
<dbReference type="EMBL" id="BARU01008453">
    <property type="protein sequence ID" value="GAH41456.1"/>
    <property type="molecule type" value="Genomic_DNA"/>
</dbReference>
<name>X1F787_9ZZZZ</name>
<dbReference type="PIRSF" id="PIRSF000124">
    <property type="entry name" value="UDPglc_GDPman_dh"/>
    <property type="match status" value="1"/>
</dbReference>
<dbReference type="PANTHER" id="PTHR43491:SF2">
    <property type="entry name" value="UDP-N-ACETYL-D-MANNOSAMINE DEHYDROGENASE"/>
    <property type="match status" value="1"/>
</dbReference>
<dbReference type="InterPro" id="IPR008927">
    <property type="entry name" value="6-PGluconate_DH-like_C_sf"/>
</dbReference>
<feature type="domain" description="UDP-glucose/GDP-mannose dehydrogenase N-terminal" evidence="2">
    <location>
        <begin position="5"/>
        <end position="182"/>
    </location>
</feature>
<reference evidence="3" key="1">
    <citation type="journal article" date="2014" name="Front. Microbiol.">
        <title>High frequency of phylogenetically diverse reductive dehalogenase-homologous genes in deep subseafloor sedimentary metagenomes.</title>
        <authorList>
            <person name="Kawai M."/>
            <person name="Futagami T."/>
            <person name="Toyoda A."/>
            <person name="Takaki Y."/>
            <person name="Nishi S."/>
            <person name="Hori S."/>
            <person name="Arai W."/>
            <person name="Tsubouchi T."/>
            <person name="Morono Y."/>
            <person name="Uchiyama I."/>
            <person name="Ito T."/>
            <person name="Fujiyama A."/>
            <person name="Inagaki F."/>
            <person name="Takami H."/>
        </authorList>
    </citation>
    <scope>NUCLEOTIDE SEQUENCE</scope>
    <source>
        <strain evidence="3">Expedition CK06-06</strain>
    </source>
</reference>
<dbReference type="PANTHER" id="PTHR43491">
    <property type="entry name" value="UDP-N-ACETYL-D-MANNOSAMINE DEHYDROGENASE"/>
    <property type="match status" value="1"/>
</dbReference>
<dbReference type="Gene3D" id="3.40.50.720">
    <property type="entry name" value="NAD(P)-binding Rossmann-like Domain"/>
    <property type="match status" value="2"/>
</dbReference>
<dbReference type="SUPFAM" id="SSF51735">
    <property type="entry name" value="NAD(P)-binding Rossmann-fold domains"/>
    <property type="match status" value="1"/>
</dbReference>
<proteinExistence type="inferred from homology"/>
<dbReference type="InterPro" id="IPR017476">
    <property type="entry name" value="UDP-Glc/GDP-Man"/>
</dbReference>
<organism evidence="3">
    <name type="scientific">marine sediment metagenome</name>
    <dbReference type="NCBI Taxonomy" id="412755"/>
    <lineage>
        <taxon>unclassified sequences</taxon>
        <taxon>metagenomes</taxon>
        <taxon>ecological metagenomes</taxon>
    </lineage>
</organism>
<comment type="caution">
    <text evidence="3">The sequence shown here is derived from an EMBL/GenBank/DDBJ whole genome shotgun (WGS) entry which is preliminary data.</text>
</comment>